<dbReference type="EMBL" id="JXTB01000032">
    <property type="protein sequence ID" value="PON73754.1"/>
    <property type="molecule type" value="Genomic_DNA"/>
</dbReference>
<evidence type="ECO:0000256" key="2">
    <source>
        <dbReference type="SAM" id="MobiDB-lite"/>
    </source>
</evidence>
<organism evidence="4 5">
    <name type="scientific">Parasponia andersonii</name>
    <name type="common">Sponia andersonii</name>
    <dbReference type="NCBI Taxonomy" id="3476"/>
    <lineage>
        <taxon>Eukaryota</taxon>
        <taxon>Viridiplantae</taxon>
        <taxon>Streptophyta</taxon>
        <taxon>Embryophyta</taxon>
        <taxon>Tracheophyta</taxon>
        <taxon>Spermatophyta</taxon>
        <taxon>Magnoliopsida</taxon>
        <taxon>eudicotyledons</taxon>
        <taxon>Gunneridae</taxon>
        <taxon>Pentapetalae</taxon>
        <taxon>rosids</taxon>
        <taxon>fabids</taxon>
        <taxon>Rosales</taxon>
        <taxon>Cannabaceae</taxon>
        <taxon>Parasponia</taxon>
    </lineage>
</organism>
<keyword evidence="1" id="KW-0479">Metal-binding</keyword>
<evidence type="ECO:0000259" key="3">
    <source>
        <dbReference type="PROSITE" id="PS50966"/>
    </source>
</evidence>
<keyword evidence="5" id="KW-1185">Reference proteome</keyword>
<feature type="domain" description="SWIM-type" evidence="3">
    <location>
        <begin position="47"/>
        <end position="81"/>
    </location>
</feature>
<dbReference type="Proteomes" id="UP000237105">
    <property type="component" value="Unassembled WGS sequence"/>
</dbReference>
<dbReference type="InterPro" id="IPR007527">
    <property type="entry name" value="Znf_SWIM"/>
</dbReference>
<feature type="region of interest" description="Disordered" evidence="2">
    <location>
        <begin position="139"/>
        <end position="165"/>
    </location>
</feature>
<evidence type="ECO:0000256" key="1">
    <source>
        <dbReference type="PROSITE-ProRule" id="PRU00325"/>
    </source>
</evidence>
<dbReference type="GO" id="GO:0008270">
    <property type="term" value="F:zinc ion binding"/>
    <property type="evidence" value="ECO:0007669"/>
    <property type="project" value="UniProtKB-KW"/>
</dbReference>
<evidence type="ECO:0000313" key="4">
    <source>
        <dbReference type="EMBL" id="PON73754.1"/>
    </source>
</evidence>
<dbReference type="PANTHER" id="PTHR31973">
    <property type="entry name" value="POLYPROTEIN, PUTATIVE-RELATED"/>
    <property type="match status" value="1"/>
</dbReference>
<dbReference type="PROSITE" id="PS50966">
    <property type="entry name" value="ZF_SWIM"/>
    <property type="match status" value="1"/>
</dbReference>
<keyword evidence="1" id="KW-0863">Zinc-finger</keyword>
<name>A0A2P5DKC7_PARAD</name>
<evidence type="ECO:0000313" key="5">
    <source>
        <dbReference type="Proteomes" id="UP000237105"/>
    </source>
</evidence>
<dbReference type="Pfam" id="PF04434">
    <property type="entry name" value="SWIM"/>
    <property type="match status" value="1"/>
</dbReference>
<comment type="caution">
    <text evidence="4">The sequence shown here is derived from an EMBL/GenBank/DDBJ whole genome shotgun (WGS) entry which is preliminary data.</text>
</comment>
<feature type="compositionally biased region" description="Polar residues" evidence="2">
    <location>
        <begin position="156"/>
        <end position="165"/>
    </location>
</feature>
<dbReference type="AlphaFoldDB" id="A0A2P5DKC7"/>
<reference evidence="5" key="1">
    <citation type="submission" date="2016-06" db="EMBL/GenBank/DDBJ databases">
        <title>Parallel loss of symbiosis genes in relatives of nitrogen-fixing non-legume Parasponia.</title>
        <authorList>
            <person name="Van Velzen R."/>
            <person name="Holmer R."/>
            <person name="Bu F."/>
            <person name="Rutten L."/>
            <person name="Van Zeijl A."/>
            <person name="Liu W."/>
            <person name="Santuari L."/>
            <person name="Cao Q."/>
            <person name="Sharma T."/>
            <person name="Shen D."/>
            <person name="Roswanjaya Y."/>
            <person name="Wardhani T."/>
            <person name="Kalhor M.S."/>
            <person name="Jansen J."/>
            <person name="Van den Hoogen J."/>
            <person name="Gungor B."/>
            <person name="Hartog M."/>
            <person name="Hontelez J."/>
            <person name="Verver J."/>
            <person name="Yang W.-C."/>
            <person name="Schijlen E."/>
            <person name="Repin R."/>
            <person name="Schilthuizen M."/>
            <person name="Schranz E."/>
            <person name="Heidstra R."/>
            <person name="Miyata K."/>
            <person name="Fedorova E."/>
            <person name="Kohlen W."/>
            <person name="Bisseling T."/>
            <person name="Smit S."/>
            <person name="Geurts R."/>
        </authorList>
    </citation>
    <scope>NUCLEOTIDE SEQUENCE [LARGE SCALE GENOMIC DNA]</scope>
    <source>
        <strain evidence="5">cv. WU1-14</strain>
    </source>
</reference>
<proteinExistence type="predicted"/>
<dbReference type="PANTHER" id="PTHR31973:SF187">
    <property type="entry name" value="MUTATOR TRANSPOSASE MUDRA PROTEIN"/>
    <property type="match status" value="1"/>
</dbReference>
<feature type="region of interest" description="Disordered" evidence="2">
    <location>
        <begin position="90"/>
        <end position="118"/>
    </location>
</feature>
<sequence>MKMMTCLHSRATTIARWDQVLTLGVRYRVNKLLNQARSARVYHTCDYEFQVDYDERRVKVSLNDRSCDCGQWEVRGIPCVHSRFNDDQLLAPPKLVRPPDRPKKHRRRNRDEARPVTRRSATVKCGRCGIYDHNERSCQGPSTRINVGRKAKGKRPTSTVVDQPT</sequence>
<accession>A0A2P5DKC7</accession>
<dbReference type="OrthoDB" id="1193076at2759"/>
<keyword evidence="1" id="KW-0862">Zinc</keyword>
<gene>
    <name evidence="4" type="ORF">PanWU01x14_056420</name>
</gene>
<protein>
    <submittedName>
        <fullName evidence="4">Zinc finger, SWIM-type</fullName>
    </submittedName>
</protein>